<feature type="transmembrane region" description="Helical" evidence="1">
    <location>
        <begin position="499"/>
        <end position="522"/>
    </location>
</feature>
<proteinExistence type="predicted"/>
<keyword evidence="1" id="KW-0472">Membrane</keyword>
<evidence type="ECO:0000313" key="4">
    <source>
        <dbReference type="Proteomes" id="UP000190852"/>
    </source>
</evidence>
<accession>A0A1T4ZWS9</accession>
<gene>
    <name evidence="3" type="ORF">SAMN05660349_00196</name>
</gene>
<protein>
    <submittedName>
        <fullName evidence="3">Chain length determinant protein</fullName>
    </submittedName>
</protein>
<evidence type="ECO:0000259" key="2">
    <source>
        <dbReference type="Pfam" id="PF13807"/>
    </source>
</evidence>
<dbReference type="PANTHER" id="PTHR32309">
    <property type="entry name" value="TYROSINE-PROTEIN KINASE"/>
    <property type="match status" value="1"/>
</dbReference>
<dbReference type="Pfam" id="PF13807">
    <property type="entry name" value="GNVR"/>
    <property type="match status" value="1"/>
</dbReference>
<keyword evidence="1" id="KW-1133">Transmembrane helix</keyword>
<organism evidence="3 4">
    <name type="scientific">Parabacteroides chartae</name>
    <dbReference type="NCBI Taxonomy" id="1037355"/>
    <lineage>
        <taxon>Bacteria</taxon>
        <taxon>Pseudomonadati</taxon>
        <taxon>Bacteroidota</taxon>
        <taxon>Bacteroidia</taxon>
        <taxon>Bacteroidales</taxon>
        <taxon>Tannerellaceae</taxon>
        <taxon>Parabacteroides</taxon>
    </lineage>
</organism>
<keyword evidence="4" id="KW-1185">Reference proteome</keyword>
<keyword evidence="1" id="KW-0812">Transmembrane</keyword>
<dbReference type="GO" id="GO:0005886">
    <property type="term" value="C:plasma membrane"/>
    <property type="evidence" value="ECO:0007669"/>
    <property type="project" value="TreeGrafter"/>
</dbReference>
<evidence type="ECO:0000256" key="1">
    <source>
        <dbReference type="SAM" id="Phobius"/>
    </source>
</evidence>
<dbReference type="PANTHER" id="PTHR32309:SF13">
    <property type="entry name" value="FERRIC ENTEROBACTIN TRANSPORT PROTEIN FEPE"/>
    <property type="match status" value="1"/>
</dbReference>
<dbReference type="InterPro" id="IPR032807">
    <property type="entry name" value="GNVR"/>
</dbReference>
<evidence type="ECO:0000313" key="3">
    <source>
        <dbReference type="EMBL" id="SKB26939.1"/>
    </source>
</evidence>
<name>A0A1T4ZWS9_9BACT</name>
<feature type="transmembrane region" description="Helical" evidence="1">
    <location>
        <begin position="26"/>
        <end position="45"/>
    </location>
</feature>
<feature type="domain" description="Tyrosine-protein kinase G-rich" evidence="2">
    <location>
        <begin position="446"/>
        <end position="519"/>
    </location>
</feature>
<reference evidence="4" key="1">
    <citation type="submission" date="2017-02" db="EMBL/GenBank/DDBJ databases">
        <authorList>
            <person name="Varghese N."/>
            <person name="Submissions S."/>
        </authorList>
    </citation>
    <scope>NUCLEOTIDE SEQUENCE [LARGE SCALE GENOMIC DNA]</scope>
    <source>
        <strain evidence="4">DSM 24967</strain>
    </source>
</reference>
<dbReference type="InterPro" id="IPR050445">
    <property type="entry name" value="Bact_polysacc_biosynth/exp"/>
</dbReference>
<dbReference type="AlphaFoldDB" id="A0A1T4ZWS9"/>
<dbReference type="Proteomes" id="UP000190852">
    <property type="component" value="Unassembled WGS sequence"/>
</dbReference>
<sequence>MGNFSSDKIGQLFASLTKKDVRMYKYGFFLLLVVIFALSVVYIMITTPVYQIQANVLIKDEAEKSSAGMSSMLKGFSFGGFLSAGGGSVDDELLLMNSYSLVKDVVKELQLNVSYTSTDFVKKTDYYGKTPIQLVFSDSLASSFLKNKISFKLTPAGTGKIKIIAKQGWTKLSEVTVSQFPYELKLDDGTFRFETTPHFSFNTFKNLRINFSGYDWTTESFLQSLVIKIAEKKSNGIYLAIQETNVQRGKDFLNKIIALYNDRGIDQKNISAQRTASFLEERIALNSKELSDVEHYIEKFKKENNITDIEVEAKILIEKNGDFKEKLIDSEIQYATVQLIEDFLKAPENRYAMAPLNLGITEKTAAEGLQQYNNFLLEREKLLQTTKGDNPAVLMLNKQIDLLRENVLETFKSIKAGFDVARNDLKKQEREFISRIGDMPTQERLYLDIKRQQVIKSELYLFLLQQKEENAMTMARSMPRAQIIDAAYSLLDPVKPNPLFVFSIALIIAFFIPVIVIAYKVLVKN</sequence>
<dbReference type="GO" id="GO:0004713">
    <property type="term" value="F:protein tyrosine kinase activity"/>
    <property type="evidence" value="ECO:0007669"/>
    <property type="project" value="TreeGrafter"/>
</dbReference>
<dbReference type="EMBL" id="FUYQ01000001">
    <property type="protein sequence ID" value="SKB26939.1"/>
    <property type="molecule type" value="Genomic_DNA"/>
</dbReference>